<keyword evidence="2" id="KW-1185">Reference proteome</keyword>
<protein>
    <submittedName>
        <fullName evidence="1">Uncharacterized protein</fullName>
    </submittedName>
</protein>
<dbReference type="EMBL" id="JACHGT010000007">
    <property type="protein sequence ID" value="MBB6035775.1"/>
    <property type="molecule type" value="Genomic_DNA"/>
</dbReference>
<comment type="caution">
    <text evidence="1">The sequence shown here is derived from an EMBL/GenBank/DDBJ whole genome shotgun (WGS) entry which is preliminary data.</text>
</comment>
<proteinExistence type="predicted"/>
<gene>
    <name evidence="1" type="ORF">HNR73_003639</name>
</gene>
<sequence>MKKISMRKTETVRLTSAAQTLYSGDCGPVIA</sequence>
<accession>A0A841FIZ2</accession>
<dbReference type="Proteomes" id="UP000548476">
    <property type="component" value="Unassembled WGS sequence"/>
</dbReference>
<name>A0A841FIZ2_9ACTN</name>
<reference evidence="1 2" key="1">
    <citation type="submission" date="2020-08" db="EMBL/GenBank/DDBJ databases">
        <title>Genomic Encyclopedia of Type Strains, Phase IV (KMG-IV): sequencing the most valuable type-strain genomes for metagenomic binning, comparative biology and taxonomic classification.</title>
        <authorList>
            <person name="Goeker M."/>
        </authorList>
    </citation>
    <scope>NUCLEOTIDE SEQUENCE [LARGE SCALE GENOMIC DNA]</scope>
    <source>
        <strain evidence="1 2">YIM 65646</strain>
    </source>
</reference>
<dbReference type="AlphaFoldDB" id="A0A841FIZ2"/>
<organism evidence="1 2">
    <name type="scientific">Phytomonospora endophytica</name>
    <dbReference type="NCBI Taxonomy" id="714109"/>
    <lineage>
        <taxon>Bacteria</taxon>
        <taxon>Bacillati</taxon>
        <taxon>Actinomycetota</taxon>
        <taxon>Actinomycetes</taxon>
        <taxon>Micromonosporales</taxon>
        <taxon>Micromonosporaceae</taxon>
        <taxon>Phytomonospora</taxon>
    </lineage>
</organism>
<evidence type="ECO:0000313" key="1">
    <source>
        <dbReference type="EMBL" id="MBB6035775.1"/>
    </source>
</evidence>
<evidence type="ECO:0000313" key="2">
    <source>
        <dbReference type="Proteomes" id="UP000548476"/>
    </source>
</evidence>